<accession>A0A0C3E866</accession>
<dbReference type="EMBL" id="KN822008">
    <property type="protein sequence ID" value="KIM68955.1"/>
    <property type="molecule type" value="Genomic_DNA"/>
</dbReference>
<dbReference type="SUPFAM" id="SSF89895">
    <property type="entry name" value="FYSH domain"/>
    <property type="match status" value="1"/>
</dbReference>
<dbReference type="InterPro" id="IPR019783">
    <property type="entry name" value="SDO1/SBDS_N"/>
</dbReference>
<dbReference type="InterPro" id="IPR036786">
    <property type="entry name" value="Ribosome_mat_SBDS_N_sf"/>
</dbReference>
<dbReference type="Proteomes" id="UP000053989">
    <property type="component" value="Unassembled WGS sequence"/>
</dbReference>
<dbReference type="HOGENOM" id="CLU_137480_0_0_1"/>
<protein>
    <recommendedName>
        <fullName evidence="1">Ribosome maturation protein SDO1/SBDS N-terminal domain-containing protein</fullName>
    </recommendedName>
</protein>
<evidence type="ECO:0000259" key="1">
    <source>
        <dbReference type="Pfam" id="PF01172"/>
    </source>
</evidence>
<proteinExistence type="predicted"/>
<organism evidence="2 3">
    <name type="scientific">Scleroderma citrinum Foug A</name>
    <dbReference type="NCBI Taxonomy" id="1036808"/>
    <lineage>
        <taxon>Eukaryota</taxon>
        <taxon>Fungi</taxon>
        <taxon>Dikarya</taxon>
        <taxon>Basidiomycota</taxon>
        <taxon>Agaricomycotina</taxon>
        <taxon>Agaricomycetes</taxon>
        <taxon>Agaricomycetidae</taxon>
        <taxon>Boletales</taxon>
        <taxon>Sclerodermatineae</taxon>
        <taxon>Sclerodermataceae</taxon>
        <taxon>Scleroderma</taxon>
    </lineage>
</organism>
<gene>
    <name evidence="2" type="ORF">SCLCIDRAFT_20232</name>
</gene>
<dbReference type="Pfam" id="PF01172">
    <property type="entry name" value="SBDS_N"/>
    <property type="match status" value="1"/>
</dbReference>
<dbReference type="OrthoDB" id="2567806at2759"/>
<dbReference type="AlphaFoldDB" id="A0A0C3E866"/>
<dbReference type="STRING" id="1036808.A0A0C3E866"/>
<dbReference type="InParanoid" id="A0A0C3E866"/>
<name>A0A0C3E866_9AGAM</name>
<evidence type="ECO:0000313" key="2">
    <source>
        <dbReference type="EMBL" id="KIM68955.1"/>
    </source>
</evidence>
<reference evidence="3" key="2">
    <citation type="submission" date="2015-01" db="EMBL/GenBank/DDBJ databases">
        <title>Evolutionary Origins and Diversification of the Mycorrhizal Mutualists.</title>
        <authorList>
            <consortium name="DOE Joint Genome Institute"/>
            <consortium name="Mycorrhizal Genomics Consortium"/>
            <person name="Kohler A."/>
            <person name="Kuo A."/>
            <person name="Nagy L.G."/>
            <person name="Floudas D."/>
            <person name="Copeland A."/>
            <person name="Barry K.W."/>
            <person name="Cichocki N."/>
            <person name="Veneault-Fourrey C."/>
            <person name="LaButti K."/>
            <person name="Lindquist E.A."/>
            <person name="Lipzen A."/>
            <person name="Lundell T."/>
            <person name="Morin E."/>
            <person name="Murat C."/>
            <person name="Riley R."/>
            <person name="Ohm R."/>
            <person name="Sun H."/>
            <person name="Tunlid A."/>
            <person name="Henrissat B."/>
            <person name="Grigoriev I.V."/>
            <person name="Hibbett D.S."/>
            <person name="Martin F."/>
        </authorList>
    </citation>
    <scope>NUCLEOTIDE SEQUENCE [LARGE SCALE GENOMIC DNA]</scope>
    <source>
        <strain evidence="3">Foug A</strain>
    </source>
</reference>
<reference evidence="2 3" key="1">
    <citation type="submission" date="2014-04" db="EMBL/GenBank/DDBJ databases">
        <authorList>
            <consortium name="DOE Joint Genome Institute"/>
            <person name="Kuo A."/>
            <person name="Kohler A."/>
            <person name="Nagy L.G."/>
            <person name="Floudas D."/>
            <person name="Copeland A."/>
            <person name="Barry K.W."/>
            <person name="Cichocki N."/>
            <person name="Veneault-Fourrey C."/>
            <person name="LaButti K."/>
            <person name="Lindquist E.A."/>
            <person name="Lipzen A."/>
            <person name="Lundell T."/>
            <person name="Morin E."/>
            <person name="Murat C."/>
            <person name="Sun H."/>
            <person name="Tunlid A."/>
            <person name="Henrissat B."/>
            <person name="Grigoriev I.V."/>
            <person name="Hibbett D.S."/>
            <person name="Martin F."/>
            <person name="Nordberg H.P."/>
            <person name="Cantor M.N."/>
            <person name="Hua S.X."/>
        </authorList>
    </citation>
    <scope>NUCLEOTIDE SEQUENCE [LARGE SCALE GENOMIC DNA]</scope>
    <source>
        <strain evidence="2 3">Foug A</strain>
    </source>
</reference>
<keyword evidence="3" id="KW-1185">Reference proteome</keyword>
<dbReference type="Gene3D" id="3.30.1250.10">
    <property type="entry name" value="Ribosome maturation protein SBDS, N-terminal domain"/>
    <property type="match status" value="1"/>
</dbReference>
<sequence>MVKAVTKVVYKPDTQSTDEFIAIVNPAEYKKWKEGDTSIPLAQVVDSFEVFFSNQGAQGILGRPSRQQLENVFGTSKDIDVVMKVLQWGKDQPGSGFTTGVTATNASRTSAVIDNKGNSLTGI</sequence>
<evidence type="ECO:0000313" key="3">
    <source>
        <dbReference type="Proteomes" id="UP000053989"/>
    </source>
</evidence>
<dbReference type="FunCoup" id="A0A0C3E866">
    <property type="interactions" value="26"/>
</dbReference>
<feature type="domain" description="Ribosome maturation protein SDO1/SBDS N-terminal" evidence="1">
    <location>
        <begin position="5"/>
        <end position="93"/>
    </location>
</feature>